<reference evidence="1 2" key="1">
    <citation type="submission" date="2024-10" db="EMBL/GenBank/DDBJ databases">
        <title>Updated reference genomes for cyclostephanoid diatoms.</title>
        <authorList>
            <person name="Roberts W.R."/>
            <person name="Alverson A.J."/>
        </authorList>
    </citation>
    <scope>NUCLEOTIDE SEQUENCE [LARGE SCALE GENOMIC DNA]</scope>
    <source>
        <strain evidence="1 2">AJA276-08</strain>
    </source>
</reference>
<evidence type="ECO:0008006" key="3">
    <source>
        <dbReference type="Google" id="ProtNLM"/>
    </source>
</evidence>
<gene>
    <name evidence="1" type="ORF">ACHAW5_006586</name>
</gene>
<dbReference type="AlphaFoldDB" id="A0ABD3R1A9"/>
<sequence>MSCLNFQSGLSIRDGCSCLDIAKACDQVVALTTVVANLPDMCDSVGECCADDGTTTTNVDWDFCMAEAAEAESFVMPDFSTLIPGGLSDLGIPGISTGSTPATTMPTTAPTTAPVPVSASGRSSDAAFAFSFAFLIHTLLV</sequence>
<evidence type="ECO:0000313" key="1">
    <source>
        <dbReference type="EMBL" id="KAL3805979.1"/>
    </source>
</evidence>
<organism evidence="1 2">
    <name type="scientific">Stephanodiscus triporus</name>
    <dbReference type="NCBI Taxonomy" id="2934178"/>
    <lineage>
        <taxon>Eukaryota</taxon>
        <taxon>Sar</taxon>
        <taxon>Stramenopiles</taxon>
        <taxon>Ochrophyta</taxon>
        <taxon>Bacillariophyta</taxon>
        <taxon>Coscinodiscophyceae</taxon>
        <taxon>Thalassiosirophycidae</taxon>
        <taxon>Stephanodiscales</taxon>
        <taxon>Stephanodiscaceae</taxon>
        <taxon>Stephanodiscus</taxon>
    </lineage>
</organism>
<dbReference type="Proteomes" id="UP001530315">
    <property type="component" value="Unassembled WGS sequence"/>
</dbReference>
<protein>
    <recommendedName>
        <fullName evidence="3">Extracellular membrane protein CFEM domain-containing protein</fullName>
    </recommendedName>
</protein>
<proteinExistence type="predicted"/>
<accession>A0ABD3R1A9</accession>
<dbReference type="EMBL" id="JALLAZ020000007">
    <property type="protein sequence ID" value="KAL3805979.1"/>
    <property type="molecule type" value="Genomic_DNA"/>
</dbReference>
<comment type="caution">
    <text evidence="1">The sequence shown here is derived from an EMBL/GenBank/DDBJ whole genome shotgun (WGS) entry which is preliminary data.</text>
</comment>
<evidence type="ECO:0000313" key="2">
    <source>
        <dbReference type="Proteomes" id="UP001530315"/>
    </source>
</evidence>
<keyword evidence="2" id="KW-1185">Reference proteome</keyword>
<name>A0ABD3R1A9_9STRA</name>